<protein>
    <submittedName>
        <fullName evidence="1">Uncharacterized protein</fullName>
    </submittedName>
</protein>
<feature type="non-terminal residue" evidence="1">
    <location>
        <position position="45"/>
    </location>
</feature>
<organism evidence="1">
    <name type="scientific">marine metagenome</name>
    <dbReference type="NCBI Taxonomy" id="408172"/>
    <lineage>
        <taxon>unclassified sequences</taxon>
        <taxon>metagenomes</taxon>
        <taxon>ecological metagenomes</taxon>
    </lineage>
</organism>
<feature type="non-terminal residue" evidence="1">
    <location>
        <position position="1"/>
    </location>
</feature>
<dbReference type="EMBL" id="UINC01009147">
    <property type="protein sequence ID" value="SVA41047.1"/>
    <property type="molecule type" value="Genomic_DNA"/>
</dbReference>
<reference evidence="1" key="1">
    <citation type="submission" date="2018-05" db="EMBL/GenBank/DDBJ databases">
        <authorList>
            <person name="Lanie J.A."/>
            <person name="Ng W.-L."/>
            <person name="Kazmierczak K.M."/>
            <person name="Andrzejewski T.M."/>
            <person name="Davidsen T.M."/>
            <person name="Wayne K.J."/>
            <person name="Tettelin H."/>
            <person name="Glass J.I."/>
            <person name="Rusch D."/>
            <person name="Podicherti R."/>
            <person name="Tsui H.-C.T."/>
            <person name="Winkler M.E."/>
        </authorList>
    </citation>
    <scope>NUCLEOTIDE SEQUENCE</scope>
</reference>
<gene>
    <name evidence="1" type="ORF">METZ01_LOCUS93901</name>
</gene>
<accession>A0A381VN15</accession>
<sequence length="45" mass="5019">VFRAITIISLLFHISVVFGHGAVQRESELKDSEIRLFVADNMDGS</sequence>
<proteinExistence type="predicted"/>
<evidence type="ECO:0000313" key="1">
    <source>
        <dbReference type="EMBL" id="SVA41047.1"/>
    </source>
</evidence>
<name>A0A381VN15_9ZZZZ</name>
<dbReference type="AlphaFoldDB" id="A0A381VN15"/>